<proteinExistence type="predicted"/>
<feature type="transmembrane region" description="Helical" evidence="8">
    <location>
        <begin position="183"/>
        <end position="216"/>
    </location>
</feature>
<comment type="subcellular location">
    <subcellularLocation>
        <location evidence="1">Cell membrane</location>
        <topology evidence="1">Multi-pass membrane protein</topology>
    </subcellularLocation>
</comment>
<evidence type="ECO:0000256" key="1">
    <source>
        <dbReference type="ARBA" id="ARBA00004651"/>
    </source>
</evidence>
<evidence type="ECO:0000313" key="10">
    <source>
        <dbReference type="EMBL" id="GAA0564276.1"/>
    </source>
</evidence>
<evidence type="ECO:0000256" key="3">
    <source>
        <dbReference type="ARBA" id="ARBA00022676"/>
    </source>
</evidence>
<keyword evidence="2" id="KW-1003">Cell membrane</keyword>
<feature type="transmembrane region" description="Helical" evidence="8">
    <location>
        <begin position="228"/>
        <end position="247"/>
    </location>
</feature>
<dbReference type="Proteomes" id="UP001499951">
    <property type="component" value="Unassembled WGS sequence"/>
</dbReference>
<keyword evidence="4" id="KW-0808">Transferase</keyword>
<evidence type="ECO:0000256" key="6">
    <source>
        <dbReference type="ARBA" id="ARBA00022989"/>
    </source>
</evidence>
<dbReference type="EMBL" id="BAAADD010000003">
    <property type="protein sequence ID" value="GAA0564276.1"/>
    <property type="molecule type" value="Genomic_DNA"/>
</dbReference>
<keyword evidence="7 8" id="KW-0472">Membrane</keyword>
<accession>A0ABN1EDE2</accession>
<feature type="transmembrane region" description="Helical" evidence="8">
    <location>
        <begin position="101"/>
        <end position="121"/>
    </location>
</feature>
<dbReference type="PANTHER" id="PTHR33908:SF3">
    <property type="entry name" value="UNDECAPRENYL PHOSPHATE-ALPHA-4-AMINO-4-DEOXY-L-ARABINOSE ARABINOSYL TRANSFERASE"/>
    <property type="match status" value="1"/>
</dbReference>
<evidence type="ECO:0000256" key="7">
    <source>
        <dbReference type="ARBA" id="ARBA00023136"/>
    </source>
</evidence>
<keyword evidence="6 8" id="KW-1133">Transmembrane helix</keyword>
<keyword evidence="11" id="KW-1185">Reference proteome</keyword>
<keyword evidence="3" id="KW-0328">Glycosyltransferase</keyword>
<dbReference type="Pfam" id="PF13231">
    <property type="entry name" value="PMT_2"/>
    <property type="match status" value="1"/>
</dbReference>
<feature type="transmembrane region" description="Helical" evidence="8">
    <location>
        <begin position="334"/>
        <end position="352"/>
    </location>
</feature>
<sequence>MTNGEALGGWLDWAARRPRLVLALFCLILWAPGVFSLPPLDRDESRFAQASKQMLESGDLVDIRFGHVPRYKKPVGIYWMQSAATAVAGFGERTHIWTYRLPSLLGALATVWLTFWCAGAFLRREVALLAGALLGGTLLLTGEATIATTDAVLTACILGAQAVLFRVWLAANGTIAAPSRWVVLAGWVAFGLAVLVKGPVILAVTGLTAVGLSLWTRQWRWLGGTRPLIGIAIVLAMVAPWVIAIGIKSHWQFFQQSLGNDFATKLAGGQESHGFPPGYFLIALTPSFWPAVLFLLPGLVVALRQHRDPAIRFLLVWLATWVVFELVPTKLPHYVLPLYPVLAILSALWAAWPQAARNWWDKIAFGVAPVQFALGAVVFAAAPVLLPAKYGDGPAWWALAPAVLFVAVAIAALVFYFRRQMLAAALAVLAAPLIAYPLLTAGVGPTLSQLWVSPRLAATLHTLERPGDPPPALAGYIEPSMLFLTGTETRLTDGGASAADAKAGEGGLAVIESREQAAFGARLVQRELEAVEVGAVDGLNYSNGRKVHIRIWRVAPQTWSPPPPAE</sequence>
<comment type="caution">
    <text evidence="10">The sequence shown here is derived from an EMBL/GenBank/DDBJ whole genome shotgun (WGS) entry which is preliminary data.</text>
</comment>
<evidence type="ECO:0000256" key="5">
    <source>
        <dbReference type="ARBA" id="ARBA00022692"/>
    </source>
</evidence>
<feature type="transmembrane region" description="Helical" evidence="8">
    <location>
        <begin position="422"/>
        <end position="439"/>
    </location>
</feature>
<evidence type="ECO:0000256" key="4">
    <source>
        <dbReference type="ARBA" id="ARBA00022679"/>
    </source>
</evidence>
<feature type="transmembrane region" description="Helical" evidence="8">
    <location>
        <begin position="279"/>
        <end position="303"/>
    </location>
</feature>
<evidence type="ECO:0000256" key="8">
    <source>
        <dbReference type="SAM" id="Phobius"/>
    </source>
</evidence>
<evidence type="ECO:0000256" key="2">
    <source>
        <dbReference type="ARBA" id="ARBA00022475"/>
    </source>
</evidence>
<keyword evidence="5 8" id="KW-0812">Transmembrane</keyword>
<feature type="transmembrane region" description="Helical" evidence="8">
    <location>
        <begin position="20"/>
        <end position="37"/>
    </location>
</feature>
<organism evidence="10 11">
    <name type="scientific">Rhizomicrobium electricum</name>
    <dbReference type="NCBI Taxonomy" id="480070"/>
    <lineage>
        <taxon>Bacteria</taxon>
        <taxon>Pseudomonadati</taxon>
        <taxon>Pseudomonadota</taxon>
        <taxon>Alphaproteobacteria</taxon>
        <taxon>Micropepsales</taxon>
        <taxon>Micropepsaceae</taxon>
        <taxon>Rhizomicrobium</taxon>
    </lineage>
</organism>
<name>A0ABN1EDE2_9PROT</name>
<feature type="transmembrane region" description="Helical" evidence="8">
    <location>
        <begin position="394"/>
        <end position="415"/>
    </location>
</feature>
<feature type="transmembrane region" description="Helical" evidence="8">
    <location>
        <begin position="310"/>
        <end position="328"/>
    </location>
</feature>
<feature type="transmembrane region" description="Helical" evidence="8">
    <location>
        <begin position="364"/>
        <end position="388"/>
    </location>
</feature>
<protein>
    <submittedName>
        <fullName evidence="10">Phospholipid carrier-dependent glycosyltransferase</fullName>
    </submittedName>
</protein>
<dbReference type="InterPro" id="IPR038731">
    <property type="entry name" value="RgtA/B/C-like"/>
</dbReference>
<evidence type="ECO:0000259" key="9">
    <source>
        <dbReference type="Pfam" id="PF13231"/>
    </source>
</evidence>
<feature type="domain" description="Glycosyltransferase RgtA/B/C/D-like" evidence="9">
    <location>
        <begin position="72"/>
        <end position="243"/>
    </location>
</feature>
<reference evidence="10 11" key="1">
    <citation type="journal article" date="2019" name="Int. J. Syst. Evol. Microbiol.">
        <title>The Global Catalogue of Microorganisms (GCM) 10K type strain sequencing project: providing services to taxonomists for standard genome sequencing and annotation.</title>
        <authorList>
            <consortium name="The Broad Institute Genomics Platform"/>
            <consortium name="The Broad Institute Genome Sequencing Center for Infectious Disease"/>
            <person name="Wu L."/>
            <person name="Ma J."/>
        </authorList>
    </citation>
    <scope>NUCLEOTIDE SEQUENCE [LARGE SCALE GENOMIC DNA]</scope>
    <source>
        <strain evidence="10 11">JCM 15089</strain>
    </source>
</reference>
<feature type="transmembrane region" description="Helical" evidence="8">
    <location>
        <begin position="127"/>
        <end position="144"/>
    </location>
</feature>
<gene>
    <name evidence="10" type="ORF">GCM10008942_10790</name>
</gene>
<dbReference type="InterPro" id="IPR050297">
    <property type="entry name" value="LipidA_mod_glycosyltrf_83"/>
</dbReference>
<dbReference type="PANTHER" id="PTHR33908">
    <property type="entry name" value="MANNOSYLTRANSFERASE YKCB-RELATED"/>
    <property type="match status" value="1"/>
</dbReference>
<evidence type="ECO:0000313" key="11">
    <source>
        <dbReference type="Proteomes" id="UP001499951"/>
    </source>
</evidence>
<feature type="transmembrane region" description="Helical" evidence="8">
    <location>
        <begin position="151"/>
        <end position="171"/>
    </location>
</feature>